<keyword evidence="3" id="KW-1185">Reference proteome</keyword>
<feature type="compositionally biased region" description="Low complexity" evidence="1">
    <location>
        <begin position="47"/>
        <end position="60"/>
    </location>
</feature>
<proteinExistence type="predicted"/>
<protein>
    <submittedName>
        <fullName evidence="2">Uncharacterized protein</fullName>
    </submittedName>
</protein>
<evidence type="ECO:0000313" key="2">
    <source>
        <dbReference type="EMBL" id="KAG5681160.1"/>
    </source>
</evidence>
<sequence>MKDRSISEPPQSRYKQSYYNVGGASAYPRKVIKSTQDTQKSDTNETIIKLSNSSNTSTKSEGAAGYNMPESKQQSEF</sequence>
<evidence type="ECO:0000256" key="1">
    <source>
        <dbReference type="SAM" id="MobiDB-lite"/>
    </source>
</evidence>
<organism evidence="2 3">
    <name type="scientific">Polypedilum vanderplanki</name>
    <name type="common">Sleeping chironomid midge</name>
    <dbReference type="NCBI Taxonomy" id="319348"/>
    <lineage>
        <taxon>Eukaryota</taxon>
        <taxon>Metazoa</taxon>
        <taxon>Ecdysozoa</taxon>
        <taxon>Arthropoda</taxon>
        <taxon>Hexapoda</taxon>
        <taxon>Insecta</taxon>
        <taxon>Pterygota</taxon>
        <taxon>Neoptera</taxon>
        <taxon>Endopterygota</taxon>
        <taxon>Diptera</taxon>
        <taxon>Nematocera</taxon>
        <taxon>Chironomoidea</taxon>
        <taxon>Chironomidae</taxon>
        <taxon>Chironominae</taxon>
        <taxon>Polypedilum</taxon>
        <taxon>Polypedilum</taxon>
    </lineage>
</organism>
<dbReference type="EMBL" id="JADBJN010000001">
    <property type="protein sequence ID" value="KAG5681160.1"/>
    <property type="molecule type" value="Genomic_DNA"/>
</dbReference>
<dbReference type="Proteomes" id="UP001107558">
    <property type="component" value="Chromosome 1"/>
</dbReference>
<reference evidence="2" key="1">
    <citation type="submission" date="2021-03" db="EMBL/GenBank/DDBJ databases">
        <title>Chromosome level genome of the anhydrobiotic midge Polypedilum vanderplanki.</title>
        <authorList>
            <person name="Yoshida Y."/>
            <person name="Kikawada T."/>
            <person name="Gusev O."/>
        </authorList>
    </citation>
    <scope>NUCLEOTIDE SEQUENCE</scope>
    <source>
        <strain evidence="2">NIAS01</strain>
        <tissue evidence="2">Whole body or cell culture</tissue>
    </source>
</reference>
<comment type="caution">
    <text evidence="2">The sequence shown here is derived from an EMBL/GenBank/DDBJ whole genome shotgun (WGS) entry which is preliminary data.</text>
</comment>
<feature type="region of interest" description="Disordered" evidence="1">
    <location>
        <begin position="33"/>
        <end position="77"/>
    </location>
</feature>
<evidence type="ECO:0000313" key="3">
    <source>
        <dbReference type="Proteomes" id="UP001107558"/>
    </source>
</evidence>
<accession>A0A9J6CH42</accession>
<dbReference type="AlphaFoldDB" id="A0A9J6CH42"/>
<gene>
    <name evidence="2" type="ORF">PVAND_010620</name>
</gene>
<name>A0A9J6CH42_POLVA</name>